<gene>
    <name evidence="2" type="ORF">GCM10010923_12940</name>
</gene>
<dbReference type="EMBL" id="BMID01000001">
    <property type="protein sequence ID" value="GGA04848.1"/>
    <property type="molecule type" value="Genomic_DNA"/>
</dbReference>
<organism evidence="2 3">
    <name type="scientific">Blastomonas marina</name>
    <dbReference type="NCBI Taxonomy" id="1867408"/>
    <lineage>
        <taxon>Bacteria</taxon>
        <taxon>Pseudomonadati</taxon>
        <taxon>Pseudomonadota</taxon>
        <taxon>Alphaproteobacteria</taxon>
        <taxon>Sphingomonadales</taxon>
        <taxon>Sphingomonadaceae</taxon>
        <taxon>Blastomonas</taxon>
    </lineage>
</organism>
<proteinExistence type="predicted"/>
<name>A0ABQ1FBE1_9SPHN</name>
<keyword evidence="3" id="KW-1185">Reference proteome</keyword>
<keyword evidence="1" id="KW-0732">Signal</keyword>
<feature type="chain" id="PRO_5045283131" evidence="1">
    <location>
        <begin position="26"/>
        <end position="79"/>
    </location>
</feature>
<reference evidence="3" key="1">
    <citation type="journal article" date="2019" name="Int. J. Syst. Evol. Microbiol.">
        <title>The Global Catalogue of Microorganisms (GCM) 10K type strain sequencing project: providing services to taxonomists for standard genome sequencing and annotation.</title>
        <authorList>
            <consortium name="The Broad Institute Genomics Platform"/>
            <consortium name="The Broad Institute Genome Sequencing Center for Infectious Disease"/>
            <person name="Wu L."/>
            <person name="Ma J."/>
        </authorList>
    </citation>
    <scope>NUCLEOTIDE SEQUENCE [LARGE SCALE GENOMIC DNA]</scope>
    <source>
        <strain evidence="3">CGMCC 1.15297</strain>
    </source>
</reference>
<dbReference type="Proteomes" id="UP000603317">
    <property type="component" value="Unassembled WGS sequence"/>
</dbReference>
<protein>
    <submittedName>
        <fullName evidence="2">Uncharacterized protein</fullName>
    </submittedName>
</protein>
<comment type="caution">
    <text evidence="2">The sequence shown here is derived from an EMBL/GenBank/DDBJ whole genome shotgun (WGS) entry which is preliminary data.</text>
</comment>
<feature type="signal peptide" evidence="1">
    <location>
        <begin position="1"/>
        <end position="25"/>
    </location>
</feature>
<evidence type="ECO:0000256" key="1">
    <source>
        <dbReference type="SAM" id="SignalP"/>
    </source>
</evidence>
<dbReference type="RefSeq" id="WP_188641924.1">
    <property type="nucleotide sequence ID" value="NZ_BMID01000001.1"/>
</dbReference>
<evidence type="ECO:0000313" key="3">
    <source>
        <dbReference type="Proteomes" id="UP000603317"/>
    </source>
</evidence>
<evidence type="ECO:0000313" key="2">
    <source>
        <dbReference type="EMBL" id="GGA04848.1"/>
    </source>
</evidence>
<sequence>MDLKRLGRNTVAAIAVLVVSGTAMGAAQAQRQDAAGGDTITVLRKDETYTYFLHASNGAVRYCKLWEGYSPSITCTEWT</sequence>
<accession>A0ABQ1FBE1</accession>